<comment type="caution">
    <text evidence="2">The sequence shown here is derived from an EMBL/GenBank/DDBJ whole genome shotgun (WGS) entry which is preliminary data.</text>
</comment>
<dbReference type="Gene3D" id="2.60.120.650">
    <property type="entry name" value="Cupin"/>
    <property type="match status" value="1"/>
</dbReference>
<dbReference type="Proteomes" id="UP001175227">
    <property type="component" value="Unassembled WGS sequence"/>
</dbReference>
<feature type="compositionally biased region" description="Basic residues" evidence="1">
    <location>
        <begin position="41"/>
        <end position="55"/>
    </location>
</feature>
<dbReference type="EMBL" id="JAUEPR010000023">
    <property type="protein sequence ID" value="KAK0475523.1"/>
    <property type="molecule type" value="Genomic_DNA"/>
</dbReference>
<evidence type="ECO:0008006" key="4">
    <source>
        <dbReference type="Google" id="ProtNLM"/>
    </source>
</evidence>
<protein>
    <recommendedName>
        <fullName evidence="4">JmjC domain-containing protein</fullName>
    </recommendedName>
</protein>
<evidence type="ECO:0000256" key="1">
    <source>
        <dbReference type="SAM" id="MobiDB-lite"/>
    </source>
</evidence>
<accession>A0AA39P212</accession>
<feature type="compositionally biased region" description="Basic residues" evidence="1">
    <location>
        <begin position="673"/>
        <end position="690"/>
    </location>
</feature>
<organism evidence="2 3">
    <name type="scientific">Armillaria novae-zelandiae</name>
    <dbReference type="NCBI Taxonomy" id="153914"/>
    <lineage>
        <taxon>Eukaryota</taxon>
        <taxon>Fungi</taxon>
        <taxon>Dikarya</taxon>
        <taxon>Basidiomycota</taxon>
        <taxon>Agaricomycotina</taxon>
        <taxon>Agaricomycetes</taxon>
        <taxon>Agaricomycetidae</taxon>
        <taxon>Agaricales</taxon>
        <taxon>Marasmiineae</taxon>
        <taxon>Physalacriaceae</taxon>
        <taxon>Armillaria</taxon>
    </lineage>
</organism>
<feature type="region of interest" description="Disordered" evidence="1">
    <location>
        <begin position="661"/>
        <end position="690"/>
    </location>
</feature>
<dbReference type="AlphaFoldDB" id="A0AA39P212"/>
<feature type="region of interest" description="Disordered" evidence="1">
    <location>
        <begin position="1"/>
        <end position="178"/>
    </location>
</feature>
<sequence length="690" mass="77772">MSPPPPPPAHQMPTDDEGERLAVSPPPNNNDMDSGEERQRAAHRRMAVNGYKRRHPDSSATPEELDEKYPPIAVSRKKTRRQIEAAQKRDGETMDEYEKRLRRAEQKRQQRAAAKSQTPVPGPSKKERPKSRSSAAPKPDTRSAPILVDATRAPPSPPIDPVLLASEPPPAPPSRRISDFGVGALGIHPDAPTITWDRVSNESSPTPARVVLPFVPQDDINIVQDHAQAVRRHAEESPILEDTNEHVVFMCAPFPPDAELNDVIMDHLVYHWGVKLEGFYTPKIVEQLTTEYMATQWNVQPARVVEVHDTVRQKQHALLPFKKMLHSDFIDGLADPIRNEKILDVPMTHRGAPPPFGMMDDGYDAWNNTSSQYDWPHGLSREQWSDMNWGLLHHACTYTDEHHDADGKMTLIIGEQGSKLWTVTFPNRPLERHVVTDYFDQALQFALPTQQDERLCVSFTLVLLPGDLYFQPPGAIHAVYTPEPSFTRGASFWSLDTMHQVELSRRYDRESGMWSTNLDHAPERVYEGLVQMMLALPTNPEKHKSRLHIALIPPEEIPNPAAYIPSHARAYGVMIRIDGPNAEQQDAIEEQESQALGRVNRCPWAPEAVRYAKQVAKAIGLPSPKEIAHFLQTGAGLSDPGEKISIAPVLREILKAQQVEREASERQELNANRRARPKANKPNVKKRKRI</sequence>
<proteinExistence type="predicted"/>
<keyword evidence="3" id="KW-1185">Reference proteome</keyword>
<gene>
    <name evidence="2" type="ORF">IW261DRAFT_1422345</name>
</gene>
<dbReference type="SUPFAM" id="SSF51197">
    <property type="entry name" value="Clavaminate synthase-like"/>
    <property type="match status" value="1"/>
</dbReference>
<feature type="compositionally biased region" description="Pro residues" evidence="1">
    <location>
        <begin position="1"/>
        <end position="10"/>
    </location>
</feature>
<feature type="compositionally biased region" description="Basic and acidic residues" evidence="1">
    <location>
        <begin position="81"/>
        <end position="108"/>
    </location>
</feature>
<evidence type="ECO:0000313" key="2">
    <source>
        <dbReference type="EMBL" id="KAK0475523.1"/>
    </source>
</evidence>
<reference evidence="2" key="1">
    <citation type="submission" date="2023-06" db="EMBL/GenBank/DDBJ databases">
        <authorList>
            <consortium name="Lawrence Berkeley National Laboratory"/>
            <person name="Ahrendt S."/>
            <person name="Sahu N."/>
            <person name="Indic B."/>
            <person name="Wong-Bajracharya J."/>
            <person name="Merenyi Z."/>
            <person name="Ke H.-M."/>
            <person name="Monk M."/>
            <person name="Kocsube S."/>
            <person name="Drula E."/>
            <person name="Lipzen A."/>
            <person name="Balint B."/>
            <person name="Henrissat B."/>
            <person name="Andreopoulos B."/>
            <person name="Martin F.M."/>
            <person name="Harder C.B."/>
            <person name="Rigling D."/>
            <person name="Ford K.L."/>
            <person name="Foster G.D."/>
            <person name="Pangilinan J."/>
            <person name="Papanicolaou A."/>
            <person name="Barry K."/>
            <person name="LaButti K."/>
            <person name="Viragh M."/>
            <person name="Koriabine M."/>
            <person name="Yan M."/>
            <person name="Riley R."/>
            <person name="Champramary S."/>
            <person name="Plett K.L."/>
            <person name="Tsai I.J."/>
            <person name="Slot J."/>
            <person name="Sipos G."/>
            <person name="Plett J."/>
            <person name="Nagy L.G."/>
            <person name="Grigoriev I.V."/>
        </authorList>
    </citation>
    <scope>NUCLEOTIDE SEQUENCE</scope>
    <source>
        <strain evidence="2">ICMP 16352</strain>
    </source>
</reference>
<name>A0AA39P212_9AGAR</name>
<evidence type="ECO:0000313" key="3">
    <source>
        <dbReference type="Proteomes" id="UP001175227"/>
    </source>
</evidence>